<protein>
    <submittedName>
        <fullName evidence="1">Uncharacterized protein</fullName>
    </submittedName>
</protein>
<evidence type="ECO:0000313" key="2">
    <source>
        <dbReference type="Proteomes" id="UP000199021"/>
    </source>
</evidence>
<dbReference type="OrthoDB" id="1100436at2"/>
<gene>
    <name evidence="1" type="ORF">SAMN05444359_11126</name>
</gene>
<organism evidence="1 2">
    <name type="scientific">Neolewinella agarilytica</name>
    <dbReference type="NCBI Taxonomy" id="478744"/>
    <lineage>
        <taxon>Bacteria</taxon>
        <taxon>Pseudomonadati</taxon>
        <taxon>Bacteroidota</taxon>
        <taxon>Saprospiria</taxon>
        <taxon>Saprospirales</taxon>
        <taxon>Lewinellaceae</taxon>
        <taxon>Neolewinella</taxon>
    </lineage>
</organism>
<dbReference type="EMBL" id="FOFB01000011">
    <property type="protein sequence ID" value="SEQ51358.1"/>
    <property type="molecule type" value="Genomic_DNA"/>
</dbReference>
<proteinExistence type="predicted"/>
<name>A0A1H9GN24_9BACT</name>
<dbReference type="AlphaFoldDB" id="A0A1H9GN24"/>
<accession>A0A1H9GN24</accession>
<dbReference type="Proteomes" id="UP000199021">
    <property type="component" value="Unassembled WGS sequence"/>
</dbReference>
<dbReference type="STRING" id="478744.SAMN05444359_11126"/>
<sequence>MNIVFLVGGIEPGRNGVGDYTRELVAALEGFGHTASIIASHDPWVSHCRKERQKSGQHMIPVFRIPRNAGQRERLCLVKREIERLKPDWVSIQFVPYAFHQKGLPLFFLRRLTQVLQPYRIHLMFHECWIGITRNSPLQHLIVGAGQRQLVRYFVKSVSPAVINTSNELYQAVLSRAGIHGDLLPLFSNIPIAMGAPEKWDGAEGSALNIDKISFKRKYLAAGIFGTIYPQVDLVSAINELHERARGNNQELLIITFGRSSSDGEQRLADALVTANLPVRNIRLGELSAKRVSQVMQRLDVAISCTPRQHLGKSGVFAALRLHKVEVMATLNDSLPEYDHMIEPSINTLYNRPSERWSVEWVARRFLEPLTIIH</sequence>
<keyword evidence="2" id="KW-1185">Reference proteome</keyword>
<dbReference type="InParanoid" id="A0A1H9GN24"/>
<reference evidence="2" key="1">
    <citation type="submission" date="2016-10" db="EMBL/GenBank/DDBJ databases">
        <authorList>
            <person name="Varghese N."/>
            <person name="Submissions S."/>
        </authorList>
    </citation>
    <scope>NUCLEOTIDE SEQUENCE [LARGE SCALE GENOMIC DNA]</scope>
    <source>
        <strain evidence="2">DSM 24740</strain>
    </source>
</reference>
<dbReference type="RefSeq" id="WP_090168295.1">
    <property type="nucleotide sequence ID" value="NZ_FOFB01000011.1"/>
</dbReference>
<dbReference type="SUPFAM" id="SSF53756">
    <property type="entry name" value="UDP-Glycosyltransferase/glycogen phosphorylase"/>
    <property type="match status" value="1"/>
</dbReference>
<evidence type="ECO:0000313" key="1">
    <source>
        <dbReference type="EMBL" id="SEQ51358.1"/>
    </source>
</evidence>
<dbReference type="Gene3D" id="3.40.50.2000">
    <property type="entry name" value="Glycogen Phosphorylase B"/>
    <property type="match status" value="1"/>
</dbReference>